<dbReference type="Proteomes" id="UP000289437">
    <property type="component" value="Unassembled WGS sequence"/>
</dbReference>
<dbReference type="InterPro" id="IPR022907">
    <property type="entry name" value="VapC_family"/>
</dbReference>
<dbReference type="AlphaFoldDB" id="A0A4Q0ST18"/>
<dbReference type="GO" id="GO:0016787">
    <property type="term" value="F:hydrolase activity"/>
    <property type="evidence" value="ECO:0007669"/>
    <property type="project" value="UniProtKB-KW"/>
</dbReference>
<reference evidence="10 11" key="1">
    <citation type="submission" date="2018-11" db="EMBL/GenBank/DDBJ databases">
        <authorList>
            <person name="Mardanov A.V."/>
            <person name="Ravin N.V."/>
            <person name="Dedysh S.N."/>
        </authorList>
    </citation>
    <scope>NUCLEOTIDE SEQUENCE [LARGE SCALE GENOMIC DNA]</scope>
    <source>
        <strain evidence="10 11">AF10</strain>
    </source>
</reference>
<proteinExistence type="inferred from homology"/>
<keyword evidence="6 8" id="KW-0460">Magnesium</keyword>
<feature type="domain" description="PIN" evidence="9">
    <location>
        <begin position="5"/>
        <end position="126"/>
    </location>
</feature>
<evidence type="ECO:0000313" key="10">
    <source>
        <dbReference type="EMBL" id="RXH54063.1"/>
    </source>
</evidence>
<reference evidence="11" key="2">
    <citation type="submission" date="2019-02" db="EMBL/GenBank/DDBJ databases">
        <title>Granulicella sibirica sp. nov., a psychrotolerant acidobacterium isolated from an organic soil layer in forested tundra, West Siberia.</title>
        <authorList>
            <person name="Oshkin I.Y."/>
            <person name="Kulichevskaya I.S."/>
            <person name="Rijpstra W.I.C."/>
            <person name="Sinninghe Damste J.S."/>
            <person name="Rakitin A.L."/>
            <person name="Ravin N.V."/>
            <person name="Dedysh S.N."/>
        </authorList>
    </citation>
    <scope>NUCLEOTIDE SEQUENCE [LARGE SCALE GENOMIC DNA]</scope>
    <source>
        <strain evidence="11">AF10</strain>
    </source>
</reference>
<accession>A0A4Q0ST18</accession>
<dbReference type="InterPro" id="IPR002716">
    <property type="entry name" value="PIN_dom"/>
</dbReference>
<dbReference type="GO" id="GO:0090729">
    <property type="term" value="F:toxin activity"/>
    <property type="evidence" value="ECO:0007669"/>
    <property type="project" value="UniProtKB-KW"/>
</dbReference>
<sequence length="138" mass="15091">MSQLYMLDTNMASYLLKGKSPATRQRMLSLQVGELACISAVTEAEMLYGIAKSGIGEQRMRLLNWFLLLVAVQPWGREEAAAYGPLRARQEAMGKTLGPLDMQIAAHAISLGAVLVTNDKAFHQVPDLVGVDNWATDL</sequence>
<evidence type="ECO:0000256" key="7">
    <source>
        <dbReference type="ARBA" id="ARBA00038093"/>
    </source>
</evidence>
<evidence type="ECO:0000256" key="4">
    <source>
        <dbReference type="ARBA" id="ARBA00022723"/>
    </source>
</evidence>
<dbReference type="OrthoDB" id="9796690at2"/>
<evidence type="ECO:0000313" key="11">
    <source>
        <dbReference type="Proteomes" id="UP000289437"/>
    </source>
</evidence>
<keyword evidence="5 8" id="KW-0378">Hydrolase</keyword>
<evidence type="ECO:0000256" key="6">
    <source>
        <dbReference type="ARBA" id="ARBA00022842"/>
    </source>
</evidence>
<name>A0A4Q0ST18_9BACT</name>
<dbReference type="PANTHER" id="PTHR33653">
    <property type="entry name" value="RIBONUCLEASE VAPC2"/>
    <property type="match status" value="1"/>
</dbReference>
<keyword evidence="2 8" id="KW-1277">Toxin-antitoxin system</keyword>
<dbReference type="Pfam" id="PF01850">
    <property type="entry name" value="PIN"/>
    <property type="match status" value="1"/>
</dbReference>
<protein>
    <recommendedName>
        <fullName evidence="8">Ribonuclease VapC</fullName>
        <shortName evidence="8">RNase VapC</shortName>
        <ecNumber evidence="8">3.1.-.-</ecNumber>
    </recommendedName>
    <alternativeName>
        <fullName evidence="8">Toxin VapC</fullName>
    </alternativeName>
</protein>
<dbReference type="CDD" id="cd18740">
    <property type="entry name" value="PIN_VapC4-5_FitB-like"/>
    <property type="match status" value="1"/>
</dbReference>
<feature type="binding site" evidence="8">
    <location>
        <position position="8"/>
    </location>
    <ligand>
        <name>Mg(2+)</name>
        <dbReference type="ChEBI" id="CHEBI:18420"/>
    </ligand>
</feature>
<dbReference type="EMBL" id="RDSM01000006">
    <property type="protein sequence ID" value="RXH54063.1"/>
    <property type="molecule type" value="Genomic_DNA"/>
</dbReference>
<evidence type="ECO:0000259" key="9">
    <source>
        <dbReference type="Pfam" id="PF01850"/>
    </source>
</evidence>
<dbReference type="GO" id="GO:0000287">
    <property type="term" value="F:magnesium ion binding"/>
    <property type="evidence" value="ECO:0007669"/>
    <property type="project" value="UniProtKB-UniRule"/>
</dbReference>
<keyword evidence="8" id="KW-0800">Toxin</keyword>
<comment type="similarity">
    <text evidence="7 8">Belongs to the PINc/VapC protein family.</text>
</comment>
<dbReference type="SUPFAM" id="SSF88723">
    <property type="entry name" value="PIN domain-like"/>
    <property type="match status" value="1"/>
</dbReference>
<gene>
    <name evidence="8" type="primary">vapC</name>
    <name evidence="10" type="ORF">GRAN_5032</name>
</gene>
<dbReference type="InterPro" id="IPR050556">
    <property type="entry name" value="Type_II_TA_system_RNase"/>
</dbReference>
<evidence type="ECO:0000256" key="5">
    <source>
        <dbReference type="ARBA" id="ARBA00022801"/>
    </source>
</evidence>
<dbReference type="HAMAP" id="MF_00265">
    <property type="entry name" value="VapC_Nob1"/>
    <property type="match status" value="1"/>
</dbReference>
<keyword evidence="3 8" id="KW-0540">Nuclease</keyword>
<comment type="function">
    <text evidence="8">Toxic component of a toxin-antitoxin (TA) system. An RNase.</text>
</comment>
<keyword evidence="4 8" id="KW-0479">Metal-binding</keyword>
<feature type="binding site" evidence="8">
    <location>
        <position position="101"/>
    </location>
    <ligand>
        <name>Mg(2+)</name>
        <dbReference type="ChEBI" id="CHEBI:18420"/>
    </ligand>
</feature>
<dbReference type="EC" id="3.1.-.-" evidence="8"/>
<evidence type="ECO:0000256" key="3">
    <source>
        <dbReference type="ARBA" id="ARBA00022722"/>
    </source>
</evidence>
<comment type="caution">
    <text evidence="10">The sequence shown here is derived from an EMBL/GenBank/DDBJ whole genome shotgun (WGS) entry which is preliminary data.</text>
</comment>
<organism evidence="10 11">
    <name type="scientific">Granulicella sibirica</name>
    <dbReference type="NCBI Taxonomy" id="2479048"/>
    <lineage>
        <taxon>Bacteria</taxon>
        <taxon>Pseudomonadati</taxon>
        <taxon>Acidobacteriota</taxon>
        <taxon>Terriglobia</taxon>
        <taxon>Terriglobales</taxon>
        <taxon>Acidobacteriaceae</taxon>
        <taxon>Granulicella</taxon>
    </lineage>
</organism>
<dbReference type="InterPro" id="IPR029060">
    <property type="entry name" value="PIN-like_dom_sf"/>
</dbReference>
<keyword evidence="11" id="KW-1185">Reference proteome</keyword>
<evidence type="ECO:0000256" key="2">
    <source>
        <dbReference type="ARBA" id="ARBA00022649"/>
    </source>
</evidence>
<dbReference type="RefSeq" id="WP_128915599.1">
    <property type="nucleotide sequence ID" value="NZ_RDSM01000006.1"/>
</dbReference>
<evidence type="ECO:0000256" key="1">
    <source>
        <dbReference type="ARBA" id="ARBA00001946"/>
    </source>
</evidence>
<dbReference type="PANTHER" id="PTHR33653:SF1">
    <property type="entry name" value="RIBONUCLEASE VAPC2"/>
    <property type="match status" value="1"/>
</dbReference>
<comment type="cofactor">
    <cofactor evidence="1 8">
        <name>Mg(2+)</name>
        <dbReference type="ChEBI" id="CHEBI:18420"/>
    </cofactor>
</comment>
<evidence type="ECO:0000256" key="8">
    <source>
        <dbReference type="HAMAP-Rule" id="MF_00265"/>
    </source>
</evidence>
<dbReference type="Gene3D" id="3.40.50.1010">
    <property type="entry name" value="5'-nuclease"/>
    <property type="match status" value="1"/>
</dbReference>
<dbReference type="GO" id="GO:0004540">
    <property type="term" value="F:RNA nuclease activity"/>
    <property type="evidence" value="ECO:0007669"/>
    <property type="project" value="InterPro"/>
</dbReference>